<dbReference type="GO" id="GO:0000271">
    <property type="term" value="P:polysaccharide biosynthetic process"/>
    <property type="evidence" value="ECO:0007669"/>
    <property type="project" value="InterPro"/>
</dbReference>
<evidence type="ECO:0000313" key="7">
    <source>
        <dbReference type="EMBL" id="TKB97959.1"/>
    </source>
</evidence>
<keyword evidence="2 5" id="KW-0812">Transmembrane</keyword>
<dbReference type="GO" id="GO:0016020">
    <property type="term" value="C:membrane"/>
    <property type="evidence" value="ECO:0007669"/>
    <property type="project" value="UniProtKB-SubCell"/>
</dbReference>
<evidence type="ECO:0000313" key="8">
    <source>
        <dbReference type="Proteomes" id="UP000308181"/>
    </source>
</evidence>
<evidence type="ECO:0000256" key="5">
    <source>
        <dbReference type="SAM" id="Phobius"/>
    </source>
</evidence>
<dbReference type="InterPro" id="IPR007267">
    <property type="entry name" value="GtrA_DPMS_TM"/>
</dbReference>
<name>A0A4U1BZA6_9SPHI</name>
<dbReference type="AlphaFoldDB" id="A0A4U1BZA6"/>
<comment type="subcellular location">
    <subcellularLocation>
        <location evidence="1">Membrane</location>
        <topology evidence="1">Multi-pass membrane protein</topology>
    </subcellularLocation>
</comment>
<feature type="transmembrane region" description="Helical" evidence="5">
    <location>
        <begin position="93"/>
        <end position="113"/>
    </location>
</feature>
<organism evidence="7 8">
    <name type="scientific">Pedobacter cryophilus</name>
    <dbReference type="NCBI Taxonomy" id="2571271"/>
    <lineage>
        <taxon>Bacteria</taxon>
        <taxon>Pseudomonadati</taxon>
        <taxon>Bacteroidota</taxon>
        <taxon>Sphingobacteriia</taxon>
        <taxon>Sphingobacteriales</taxon>
        <taxon>Sphingobacteriaceae</taxon>
        <taxon>Pedobacter</taxon>
    </lineage>
</organism>
<keyword evidence="3 5" id="KW-1133">Transmembrane helix</keyword>
<accession>A0A4U1BZA6</accession>
<feature type="domain" description="GtrA/DPMS transmembrane" evidence="6">
    <location>
        <begin position="30"/>
        <end position="119"/>
    </location>
</feature>
<sequence>MVVDVFVYFIAITYFLGKERIKLFNYQVSAHEISLVVSYSCGVIANFILTKYAVFSESTVKGSKQFFRFSLIAGLGFFANYSLLRFFVEFWDVLPIISRILSALSLGFASYYIHKLFTFKVED</sequence>
<comment type="caution">
    <text evidence="7">The sequence shown here is derived from an EMBL/GenBank/DDBJ whole genome shotgun (WGS) entry which is preliminary data.</text>
</comment>
<keyword evidence="8" id="KW-1185">Reference proteome</keyword>
<evidence type="ECO:0000256" key="3">
    <source>
        <dbReference type="ARBA" id="ARBA00022989"/>
    </source>
</evidence>
<evidence type="ECO:0000256" key="2">
    <source>
        <dbReference type="ARBA" id="ARBA00022692"/>
    </source>
</evidence>
<protein>
    <submittedName>
        <fullName evidence="7">GtrA family protein</fullName>
    </submittedName>
</protein>
<proteinExistence type="predicted"/>
<reference evidence="7 8" key="1">
    <citation type="submission" date="2019-04" db="EMBL/GenBank/DDBJ databases">
        <title>Pedobacter sp. AR-3-17 sp. nov., isolated from Arctic soil.</title>
        <authorList>
            <person name="Dahal R.H."/>
            <person name="Kim D.-U."/>
        </authorList>
    </citation>
    <scope>NUCLEOTIDE SEQUENCE [LARGE SCALE GENOMIC DNA]</scope>
    <source>
        <strain evidence="7 8">AR-3-17</strain>
    </source>
</reference>
<evidence type="ECO:0000259" key="6">
    <source>
        <dbReference type="Pfam" id="PF04138"/>
    </source>
</evidence>
<dbReference type="Pfam" id="PF04138">
    <property type="entry name" value="GtrA_DPMS_TM"/>
    <property type="match status" value="1"/>
</dbReference>
<evidence type="ECO:0000256" key="4">
    <source>
        <dbReference type="ARBA" id="ARBA00023136"/>
    </source>
</evidence>
<evidence type="ECO:0000256" key="1">
    <source>
        <dbReference type="ARBA" id="ARBA00004141"/>
    </source>
</evidence>
<feature type="transmembrane region" description="Helical" evidence="5">
    <location>
        <begin position="33"/>
        <end position="54"/>
    </location>
</feature>
<gene>
    <name evidence="7" type="ORF">FA046_10730</name>
</gene>
<keyword evidence="4 5" id="KW-0472">Membrane</keyword>
<dbReference type="OrthoDB" id="771485at2"/>
<dbReference type="Proteomes" id="UP000308181">
    <property type="component" value="Unassembled WGS sequence"/>
</dbReference>
<dbReference type="EMBL" id="SWBP01000003">
    <property type="protein sequence ID" value="TKB97959.1"/>
    <property type="molecule type" value="Genomic_DNA"/>
</dbReference>
<feature type="transmembrane region" description="Helical" evidence="5">
    <location>
        <begin position="66"/>
        <end position="87"/>
    </location>
</feature>